<proteinExistence type="predicted"/>
<dbReference type="Pfam" id="PF03929">
    <property type="entry name" value="PepSY_TM"/>
    <property type="match status" value="1"/>
</dbReference>
<dbReference type="InterPro" id="IPR005625">
    <property type="entry name" value="PepSY-ass_TM"/>
</dbReference>
<reference evidence="2 3" key="1">
    <citation type="submission" date="2018-12" db="EMBL/GenBank/DDBJ databases">
        <authorList>
            <person name="Feng G."/>
            <person name="Zhu H."/>
        </authorList>
    </citation>
    <scope>NUCLEOTIDE SEQUENCE [LARGE SCALE GENOMIC DNA]</scope>
    <source>
        <strain evidence="2 3">9PBR-2</strain>
    </source>
</reference>
<name>A0A428JD74_9BACT</name>
<feature type="transmembrane region" description="Helical" evidence="1">
    <location>
        <begin position="204"/>
        <end position="228"/>
    </location>
</feature>
<gene>
    <name evidence="2" type="ORF">EI290_15430</name>
</gene>
<evidence type="ECO:0000313" key="3">
    <source>
        <dbReference type="Proteomes" id="UP000280066"/>
    </source>
</evidence>
<keyword evidence="1" id="KW-0472">Membrane</keyword>
<protein>
    <submittedName>
        <fullName evidence="2">PepSY domain-containing protein</fullName>
    </submittedName>
</protein>
<dbReference type="Proteomes" id="UP000280066">
    <property type="component" value="Unassembled WGS sequence"/>
</dbReference>
<evidence type="ECO:0000313" key="2">
    <source>
        <dbReference type="EMBL" id="RSK30238.1"/>
    </source>
</evidence>
<keyword evidence="1" id="KW-0812">Transmembrane</keyword>
<dbReference type="EMBL" id="RWIS01000010">
    <property type="protein sequence ID" value="RSK30238.1"/>
    <property type="molecule type" value="Genomic_DNA"/>
</dbReference>
<feature type="transmembrane region" description="Helical" evidence="1">
    <location>
        <begin position="153"/>
        <end position="174"/>
    </location>
</feature>
<feature type="transmembrane region" description="Helical" evidence="1">
    <location>
        <begin position="353"/>
        <end position="374"/>
    </location>
</feature>
<organism evidence="2 3">
    <name type="scientific">Hymenobacter metallilatus</name>
    <dbReference type="NCBI Taxonomy" id="2493666"/>
    <lineage>
        <taxon>Bacteria</taxon>
        <taxon>Pseudomonadati</taxon>
        <taxon>Bacteroidota</taxon>
        <taxon>Cytophagia</taxon>
        <taxon>Cytophagales</taxon>
        <taxon>Hymenobacteraceae</taxon>
        <taxon>Hymenobacter</taxon>
    </lineage>
</organism>
<dbReference type="OrthoDB" id="111691at2"/>
<sequence length="390" mass="43826">MTEPFFLLPPPMSTFKKTVGKLHLWLGLASGLVVFIVSLTGAIFVFQDDIRDLTEPWRKVEAQQSAMVLPSQLQTAALAAHPGVKAEDCWTTYFGPARSATVYFTDKAGAPIMVSLNPYTGRVLHEQDLRTHFFTIIQEIHMHLLLPEPVAKWVVGISISIFVMMLLTGLVLWWPKRKQERKQRFTIKWGARWRRVNYDLHNVLGFYAASIGLVLALSGLFMIFPGILQSIVYVVDGGRPAPRELMETKLDTRQPAPIAAQPLTDVVYRTARRLSPANEMVLIGPTGAGKAPVFCWTYKKALHYYRRDEYAFHPVSGQVLDSRFHATKSAGTKFSDMNYDLHVGQILGFGGKLVAFLTSLICASLPVTGTIIWWGRRNKTKKKKPKLQAV</sequence>
<dbReference type="PANTHER" id="PTHR34219:SF3">
    <property type="entry name" value="BLL7967 PROTEIN"/>
    <property type="match status" value="1"/>
</dbReference>
<dbReference type="AlphaFoldDB" id="A0A428JD74"/>
<feature type="transmembrane region" description="Helical" evidence="1">
    <location>
        <begin position="22"/>
        <end position="46"/>
    </location>
</feature>
<evidence type="ECO:0000256" key="1">
    <source>
        <dbReference type="SAM" id="Phobius"/>
    </source>
</evidence>
<keyword evidence="3" id="KW-1185">Reference proteome</keyword>
<accession>A0A428JD74</accession>
<comment type="caution">
    <text evidence="2">The sequence shown here is derived from an EMBL/GenBank/DDBJ whole genome shotgun (WGS) entry which is preliminary data.</text>
</comment>
<keyword evidence="1" id="KW-1133">Transmembrane helix</keyword>
<dbReference type="PANTHER" id="PTHR34219">
    <property type="entry name" value="IRON-REGULATED INNER MEMBRANE PROTEIN-RELATED"/>
    <property type="match status" value="1"/>
</dbReference>